<organism evidence="2 3">
    <name type="scientific">Angiostrongylus cantonensis</name>
    <name type="common">Rat lungworm</name>
    <dbReference type="NCBI Taxonomy" id="6313"/>
    <lineage>
        <taxon>Eukaryota</taxon>
        <taxon>Metazoa</taxon>
        <taxon>Ecdysozoa</taxon>
        <taxon>Nematoda</taxon>
        <taxon>Chromadorea</taxon>
        <taxon>Rhabditida</taxon>
        <taxon>Rhabditina</taxon>
        <taxon>Rhabditomorpha</taxon>
        <taxon>Strongyloidea</taxon>
        <taxon>Metastrongylidae</taxon>
        <taxon>Angiostrongylus</taxon>
    </lineage>
</organism>
<feature type="region of interest" description="Disordered" evidence="1">
    <location>
        <begin position="30"/>
        <end position="55"/>
    </location>
</feature>
<feature type="region of interest" description="Disordered" evidence="1">
    <location>
        <begin position="91"/>
        <end position="120"/>
    </location>
</feature>
<evidence type="ECO:0000256" key="1">
    <source>
        <dbReference type="SAM" id="MobiDB-lite"/>
    </source>
</evidence>
<reference evidence="3" key="2">
    <citation type="submission" date="2017-02" db="UniProtKB">
        <authorList>
            <consortium name="WormBaseParasite"/>
        </authorList>
    </citation>
    <scope>IDENTIFICATION</scope>
</reference>
<evidence type="ECO:0000313" key="3">
    <source>
        <dbReference type="WBParaSite" id="ACAC_0000582701-mRNA-1"/>
    </source>
</evidence>
<name>A0A0K0D6Y2_ANGCA</name>
<evidence type="ECO:0000313" key="2">
    <source>
        <dbReference type="Proteomes" id="UP000035642"/>
    </source>
</evidence>
<keyword evidence="2" id="KW-1185">Reference proteome</keyword>
<feature type="compositionally biased region" description="Basic residues" evidence="1">
    <location>
        <begin position="30"/>
        <end position="39"/>
    </location>
</feature>
<accession>A0A0K0D6Y2</accession>
<sequence length="120" mass="13075">MRTERSEVVVLSPDTRTIVKDRRNPLGVRKMKKGKKKCCKERGFPGIPGSRGYDGEPFAHIQRTSTHAFLTESQNAALWLPCPAVQPGKLGRKGVDGNAEHPGVYGNAGRPGQHKTGAGW</sequence>
<protein>
    <submittedName>
        <fullName evidence="3">Collagen alpha-1(I) chain-like</fullName>
    </submittedName>
</protein>
<dbReference type="AlphaFoldDB" id="A0A0K0D6Y2"/>
<dbReference type="Proteomes" id="UP000035642">
    <property type="component" value="Unassembled WGS sequence"/>
</dbReference>
<proteinExistence type="predicted"/>
<reference evidence="2" key="1">
    <citation type="submission" date="2012-09" db="EMBL/GenBank/DDBJ databases">
        <authorList>
            <person name="Martin A.A."/>
        </authorList>
    </citation>
    <scope>NUCLEOTIDE SEQUENCE</scope>
</reference>
<dbReference type="WBParaSite" id="ACAC_0000582701-mRNA-1">
    <property type="protein sequence ID" value="ACAC_0000582701-mRNA-1"/>
    <property type="gene ID" value="ACAC_0000582701"/>
</dbReference>